<dbReference type="SUPFAM" id="SSF52540">
    <property type="entry name" value="P-loop containing nucleoside triphosphate hydrolases"/>
    <property type="match status" value="1"/>
</dbReference>
<comment type="similarity">
    <text evidence="1 11">Belongs to the thymidylate kinase family.</text>
</comment>
<comment type="catalytic activity">
    <reaction evidence="9 11">
        <text>dTMP + ATP = dTDP + ADP</text>
        <dbReference type="Rhea" id="RHEA:13517"/>
        <dbReference type="ChEBI" id="CHEBI:30616"/>
        <dbReference type="ChEBI" id="CHEBI:58369"/>
        <dbReference type="ChEBI" id="CHEBI:63528"/>
        <dbReference type="ChEBI" id="CHEBI:456216"/>
        <dbReference type="EC" id="2.7.4.9"/>
    </reaction>
</comment>
<organism evidence="13 14">
    <name type="scientific">Candidatus Desulfacyla euxinica</name>
    <dbReference type="NCBI Taxonomy" id="2841693"/>
    <lineage>
        <taxon>Bacteria</taxon>
        <taxon>Deltaproteobacteria</taxon>
        <taxon>Candidatus Desulfacyla</taxon>
    </lineage>
</organism>
<evidence type="ECO:0000256" key="11">
    <source>
        <dbReference type="HAMAP-Rule" id="MF_00165"/>
    </source>
</evidence>
<evidence type="ECO:0000256" key="7">
    <source>
        <dbReference type="ARBA" id="ARBA00022777"/>
    </source>
</evidence>
<dbReference type="CDD" id="cd01672">
    <property type="entry name" value="TMPK"/>
    <property type="match status" value="1"/>
</dbReference>
<keyword evidence="5 11" id="KW-0545">Nucleotide biosynthesis</keyword>
<evidence type="ECO:0000256" key="10">
    <source>
        <dbReference type="ARBA" id="ARBA00057735"/>
    </source>
</evidence>
<dbReference type="EC" id="2.7.4.9" evidence="2 11"/>
<dbReference type="NCBIfam" id="TIGR00041">
    <property type="entry name" value="DTMP_kinase"/>
    <property type="match status" value="1"/>
</dbReference>
<sequence length="213" mass="24230">MFITLEGIEGCGKSTQARRLVDRLEGAGVSSILTLEPGGTPIGKEIRRILLDSKNKDLSPLSELFLYEADRALHMEMVIKPALVKKKWVVCDRFFDATTAYQGYARGQDNELIRLLNEKASLGIRPDITFLIDCPVEVGLERALKRNEIMEQEGQDRFEREEMNFHTAVREGYLSIAKNEPARFMVVDGTLGEDELEERIFEHIRPSLSKRSD</sequence>
<dbReference type="GO" id="GO:0004798">
    <property type="term" value="F:dTMP kinase activity"/>
    <property type="evidence" value="ECO:0007669"/>
    <property type="project" value="UniProtKB-UniRule"/>
</dbReference>
<dbReference type="GO" id="GO:0006227">
    <property type="term" value="P:dUDP biosynthetic process"/>
    <property type="evidence" value="ECO:0007669"/>
    <property type="project" value="TreeGrafter"/>
</dbReference>
<dbReference type="PANTHER" id="PTHR10344:SF4">
    <property type="entry name" value="UMP-CMP KINASE 2, MITOCHONDRIAL"/>
    <property type="match status" value="1"/>
</dbReference>
<proteinExistence type="inferred from homology"/>
<evidence type="ECO:0000256" key="3">
    <source>
        <dbReference type="ARBA" id="ARBA00017144"/>
    </source>
</evidence>
<dbReference type="GO" id="GO:0005829">
    <property type="term" value="C:cytosol"/>
    <property type="evidence" value="ECO:0007669"/>
    <property type="project" value="TreeGrafter"/>
</dbReference>
<evidence type="ECO:0000256" key="4">
    <source>
        <dbReference type="ARBA" id="ARBA00022679"/>
    </source>
</evidence>
<evidence type="ECO:0000256" key="8">
    <source>
        <dbReference type="ARBA" id="ARBA00022840"/>
    </source>
</evidence>
<dbReference type="InterPro" id="IPR018094">
    <property type="entry name" value="Thymidylate_kinase"/>
</dbReference>
<dbReference type="GO" id="GO:0006233">
    <property type="term" value="P:dTDP biosynthetic process"/>
    <property type="evidence" value="ECO:0007669"/>
    <property type="project" value="InterPro"/>
</dbReference>
<comment type="caution">
    <text evidence="13">The sequence shown here is derived from an EMBL/GenBank/DDBJ whole genome shotgun (WGS) entry which is preliminary data.</text>
</comment>
<accession>A0A8J6N1W0</accession>
<feature type="domain" description="Thymidylate kinase-like" evidence="12">
    <location>
        <begin position="5"/>
        <end position="200"/>
    </location>
</feature>
<dbReference type="EMBL" id="JACNJD010000307">
    <property type="protein sequence ID" value="MBC8178721.1"/>
    <property type="molecule type" value="Genomic_DNA"/>
</dbReference>
<keyword evidence="6 11" id="KW-0547">Nucleotide-binding</keyword>
<dbReference type="InterPro" id="IPR039430">
    <property type="entry name" value="Thymidylate_kin-like_dom"/>
</dbReference>
<evidence type="ECO:0000256" key="2">
    <source>
        <dbReference type="ARBA" id="ARBA00012980"/>
    </source>
</evidence>
<dbReference type="GO" id="GO:0006235">
    <property type="term" value="P:dTTP biosynthetic process"/>
    <property type="evidence" value="ECO:0007669"/>
    <property type="project" value="UniProtKB-UniRule"/>
</dbReference>
<dbReference type="Proteomes" id="UP000650524">
    <property type="component" value="Unassembled WGS sequence"/>
</dbReference>
<evidence type="ECO:0000256" key="1">
    <source>
        <dbReference type="ARBA" id="ARBA00009776"/>
    </source>
</evidence>
<protein>
    <recommendedName>
        <fullName evidence="3 11">Thymidylate kinase</fullName>
        <ecNumber evidence="2 11">2.7.4.9</ecNumber>
    </recommendedName>
    <alternativeName>
        <fullName evidence="11">dTMP kinase</fullName>
    </alternativeName>
</protein>
<dbReference type="Pfam" id="PF02223">
    <property type="entry name" value="Thymidylate_kin"/>
    <property type="match status" value="1"/>
</dbReference>
<dbReference type="InterPro" id="IPR027417">
    <property type="entry name" value="P-loop_NTPase"/>
</dbReference>
<evidence type="ECO:0000256" key="5">
    <source>
        <dbReference type="ARBA" id="ARBA00022727"/>
    </source>
</evidence>
<evidence type="ECO:0000259" key="12">
    <source>
        <dbReference type="Pfam" id="PF02223"/>
    </source>
</evidence>
<dbReference type="PANTHER" id="PTHR10344">
    <property type="entry name" value="THYMIDYLATE KINASE"/>
    <property type="match status" value="1"/>
</dbReference>
<comment type="function">
    <text evidence="10 11">Phosphorylation of dTMP to form dTDP in both de novo and salvage pathways of dTTP synthesis.</text>
</comment>
<dbReference type="HAMAP" id="MF_00165">
    <property type="entry name" value="Thymidylate_kinase"/>
    <property type="match status" value="1"/>
</dbReference>
<keyword evidence="7 11" id="KW-0418">Kinase</keyword>
<keyword evidence="4 11" id="KW-0808">Transferase</keyword>
<dbReference type="Gene3D" id="3.40.50.300">
    <property type="entry name" value="P-loop containing nucleotide triphosphate hydrolases"/>
    <property type="match status" value="1"/>
</dbReference>
<feature type="binding site" evidence="11">
    <location>
        <begin position="7"/>
        <end position="14"/>
    </location>
    <ligand>
        <name>ATP</name>
        <dbReference type="ChEBI" id="CHEBI:30616"/>
    </ligand>
</feature>
<dbReference type="FunFam" id="3.40.50.300:FF:000225">
    <property type="entry name" value="Thymidylate kinase"/>
    <property type="match status" value="1"/>
</dbReference>
<name>A0A8J6N1W0_9DELT</name>
<dbReference type="GO" id="GO:0005524">
    <property type="term" value="F:ATP binding"/>
    <property type="evidence" value="ECO:0007669"/>
    <property type="project" value="UniProtKB-UniRule"/>
</dbReference>
<evidence type="ECO:0000313" key="14">
    <source>
        <dbReference type="Proteomes" id="UP000650524"/>
    </source>
</evidence>
<evidence type="ECO:0000256" key="9">
    <source>
        <dbReference type="ARBA" id="ARBA00048743"/>
    </source>
</evidence>
<evidence type="ECO:0000256" key="6">
    <source>
        <dbReference type="ARBA" id="ARBA00022741"/>
    </source>
</evidence>
<gene>
    <name evidence="11 13" type="primary">tmk</name>
    <name evidence="13" type="ORF">H8E19_15055</name>
</gene>
<keyword evidence="8 11" id="KW-0067">ATP-binding</keyword>
<evidence type="ECO:0000313" key="13">
    <source>
        <dbReference type="EMBL" id="MBC8178721.1"/>
    </source>
</evidence>
<dbReference type="AlphaFoldDB" id="A0A8J6N1W0"/>
<reference evidence="13 14" key="1">
    <citation type="submission" date="2020-08" db="EMBL/GenBank/DDBJ databases">
        <title>Bridging the membrane lipid divide: bacteria of the FCB group superphylum have the potential to synthesize archaeal ether lipids.</title>
        <authorList>
            <person name="Villanueva L."/>
            <person name="Von Meijenfeldt F.A.B."/>
            <person name="Westbye A.B."/>
            <person name="Yadav S."/>
            <person name="Hopmans E.C."/>
            <person name="Dutilh B.E."/>
            <person name="Sinninghe Damste J.S."/>
        </authorList>
    </citation>
    <scope>NUCLEOTIDE SEQUENCE [LARGE SCALE GENOMIC DNA]</scope>
    <source>
        <strain evidence="13">NIOZ-UU27</strain>
    </source>
</reference>